<evidence type="ECO:0000313" key="1">
    <source>
        <dbReference type="Proteomes" id="UP000095281"/>
    </source>
</evidence>
<protein>
    <submittedName>
        <fullName evidence="2">Uncharacterized protein</fullName>
    </submittedName>
</protein>
<evidence type="ECO:0000313" key="2">
    <source>
        <dbReference type="WBParaSite" id="MhA1_Contig1451.frz3.gene6"/>
    </source>
</evidence>
<dbReference type="InterPro" id="IPR019141">
    <property type="entry name" value="DUF2045"/>
</dbReference>
<dbReference type="Pfam" id="PF09741">
    <property type="entry name" value="DUF2045"/>
    <property type="match status" value="1"/>
</dbReference>
<proteinExistence type="predicted"/>
<reference evidence="2" key="1">
    <citation type="submission" date="2016-11" db="UniProtKB">
        <authorList>
            <consortium name="WormBaseParasite"/>
        </authorList>
    </citation>
    <scope>IDENTIFICATION</scope>
</reference>
<dbReference type="WBParaSite" id="MhA1_Contig1451.frz3.gene6">
    <property type="protein sequence ID" value="MhA1_Contig1451.frz3.gene6"/>
    <property type="gene ID" value="MhA1_Contig1451.frz3.gene6"/>
</dbReference>
<keyword evidence="1" id="KW-1185">Reference proteome</keyword>
<name>A0A1I8B710_MELHA</name>
<sequence>MSTEHEIASSSPNPRPSLSLNSSNCECVEKLLNHTAKLIKRSLTPSSQTENTKEHYEIKWAKLFKEYILNHEHCTNENCASHHDDMLWFVPLSKVANSSTITTDISHLQVFRRQSRNKPSIGDRDVNWHETLCLNLILQQLDYFVTCAVCTKNSPTNMQIHRKNFQRVYPSPSRRRMDAKGECEEITYPKIYFAIDSFDEVFNDMIIGEGECICVELIARDRNRNVEAVIFLGSIRYDILKKLYDSRNSGTWNWAQRWMNAGKQRHEFVKMRGPRGKGFAEMAVTKVAGCGFDTPMSENGFDFNGGRGFGGYDRRLSDTGGGFFSRLIAGNGPRNTVFGGRFANTPAGQAPPSVTPTIYAVGQRASSRWFSDGENNTDDEGADIVEANDTRSLAGNMASLVGRNSWSVRQIGNTLQMLKEKNEQPEQLQAFLTYINLPWPSILDDILATNKRKPILTFDFHLQKPPVVARNQ</sequence>
<dbReference type="PANTHER" id="PTHR21477:SF13">
    <property type="entry name" value="KIAA0930"/>
    <property type="match status" value="1"/>
</dbReference>
<organism evidence="1 2">
    <name type="scientific">Meloidogyne hapla</name>
    <name type="common">Root-knot nematode worm</name>
    <dbReference type="NCBI Taxonomy" id="6305"/>
    <lineage>
        <taxon>Eukaryota</taxon>
        <taxon>Metazoa</taxon>
        <taxon>Ecdysozoa</taxon>
        <taxon>Nematoda</taxon>
        <taxon>Chromadorea</taxon>
        <taxon>Rhabditida</taxon>
        <taxon>Tylenchina</taxon>
        <taxon>Tylenchomorpha</taxon>
        <taxon>Tylenchoidea</taxon>
        <taxon>Meloidogynidae</taxon>
        <taxon>Meloidogyninae</taxon>
        <taxon>Meloidogyne</taxon>
    </lineage>
</organism>
<accession>A0A1I8B710</accession>
<dbReference type="AlphaFoldDB" id="A0A1I8B710"/>
<dbReference type="PANTHER" id="PTHR21477">
    <property type="entry name" value="ZGC:172139"/>
    <property type="match status" value="1"/>
</dbReference>
<dbReference type="Proteomes" id="UP000095281">
    <property type="component" value="Unplaced"/>
</dbReference>